<proteinExistence type="inferred from homology"/>
<evidence type="ECO:0000256" key="2">
    <source>
        <dbReference type="ARBA" id="ARBA00012452"/>
    </source>
</evidence>
<comment type="catalytic activity">
    <reaction evidence="4">
        <text>RX + glutathione = an S-substituted glutathione + a halide anion + H(+)</text>
        <dbReference type="Rhea" id="RHEA:16437"/>
        <dbReference type="ChEBI" id="CHEBI:15378"/>
        <dbReference type="ChEBI" id="CHEBI:16042"/>
        <dbReference type="ChEBI" id="CHEBI:17792"/>
        <dbReference type="ChEBI" id="CHEBI:57925"/>
        <dbReference type="ChEBI" id="CHEBI:90779"/>
        <dbReference type="EC" id="2.5.1.18"/>
    </reaction>
</comment>
<dbReference type="Pfam" id="PF00043">
    <property type="entry name" value="GST_C"/>
    <property type="match status" value="1"/>
</dbReference>
<gene>
    <name evidence="8" type="ORF">GX50_01818</name>
</gene>
<organism evidence="8 9">
    <name type="scientific">[Emmonsia] crescens</name>
    <dbReference type="NCBI Taxonomy" id="73230"/>
    <lineage>
        <taxon>Eukaryota</taxon>
        <taxon>Fungi</taxon>
        <taxon>Dikarya</taxon>
        <taxon>Ascomycota</taxon>
        <taxon>Pezizomycotina</taxon>
        <taxon>Eurotiomycetes</taxon>
        <taxon>Eurotiomycetidae</taxon>
        <taxon>Onygenales</taxon>
        <taxon>Ajellomycetaceae</taxon>
        <taxon>Emergomyces</taxon>
    </lineage>
</organism>
<dbReference type="VEuPathDB" id="FungiDB:EMCG_04266"/>
<dbReference type="SFLD" id="SFLDG01151">
    <property type="entry name" value="Main.2:_Nu-like"/>
    <property type="match status" value="1"/>
</dbReference>
<keyword evidence="3 8" id="KW-0808">Transferase</keyword>
<dbReference type="Gene3D" id="3.40.30.10">
    <property type="entry name" value="Glutaredoxin"/>
    <property type="match status" value="1"/>
</dbReference>
<comment type="similarity">
    <text evidence="1 5">Belongs to the GST superfamily.</text>
</comment>
<dbReference type="PANTHER" id="PTHR44051">
    <property type="entry name" value="GLUTATHIONE S-TRANSFERASE-RELATED"/>
    <property type="match status" value="1"/>
</dbReference>
<name>A0A2B7ZFW3_9EURO</name>
<dbReference type="AlphaFoldDB" id="A0A2B7ZFW3"/>
<evidence type="ECO:0000256" key="1">
    <source>
        <dbReference type="ARBA" id="ARBA00007409"/>
    </source>
</evidence>
<feature type="domain" description="GST N-terminal" evidence="6">
    <location>
        <begin position="4"/>
        <end position="85"/>
    </location>
</feature>
<dbReference type="PROSITE" id="PS50404">
    <property type="entry name" value="GST_NTER"/>
    <property type="match status" value="1"/>
</dbReference>
<dbReference type="SFLD" id="SFLDG00358">
    <property type="entry name" value="Main_(cytGST)"/>
    <property type="match status" value="1"/>
</dbReference>
<dbReference type="SFLD" id="SFLDS00019">
    <property type="entry name" value="Glutathione_Transferase_(cytos"/>
    <property type="match status" value="1"/>
</dbReference>
<dbReference type="EMBL" id="PDND01000023">
    <property type="protein sequence ID" value="PGH35354.1"/>
    <property type="molecule type" value="Genomic_DNA"/>
</dbReference>
<evidence type="ECO:0000313" key="8">
    <source>
        <dbReference type="EMBL" id="PGH35354.1"/>
    </source>
</evidence>
<dbReference type="InterPro" id="IPR036282">
    <property type="entry name" value="Glutathione-S-Trfase_C_sf"/>
</dbReference>
<dbReference type="Gene3D" id="1.20.1050.10">
    <property type="match status" value="1"/>
</dbReference>
<evidence type="ECO:0000256" key="4">
    <source>
        <dbReference type="ARBA" id="ARBA00047960"/>
    </source>
</evidence>
<dbReference type="PANTHER" id="PTHR44051:SF20">
    <property type="entry name" value="GLUTATHIONE TRANSFERASE 1 (EUROFUNG)"/>
    <property type="match status" value="1"/>
</dbReference>
<accession>A0A2B7ZFW3</accession>
<evidence type="ECO:0000259" key="6">
    <source>
        <dbReference type="PROSITE" id="PS50404"/>
    </source>
</evidence>
<dbReference type="InterPro" id="IPR010987">
    <property type="entry name" value="Glutathione-S-Trfase_C-like"/>
</dbReference>
<dbReference type="CDD" id="cd03048">
    <property type="entry name" value="GST_N_Ure2p_like"/>
    <property type="match status" value="1"/>
</dbReference>
<evidence type="ECO:0000256" key="3">
    <source>
        <dbReference type="ARBA" id="ARBA00022679"/>
    </source>
</evidence>
<dbReference type="Pfam" id="PF02798">
    <property type="entry name" value="GST_N"/>
    <property type="match status" value="1"/>
</dbReference>
<evidence type="ECO:0000259" key="7">
    <source>
        <dbReference type="PROSITE" id="PS50405"/>
    </source>
</evidence>
<feature type="domain" description="GST C-terminal" evidence="7">
    <location>
        <begin position="91"/>
        <end position="220"/>
    </location>
</feature>
<protein>
    <recommendedName>
        <fullName evidence="2">glutathione transferase</fullName>
        <ecNumber evidence="2">2.5.1.18</ecNumber>
    </recommendedName>
</protein>
<dbReference type="GO" id="GO:0004364">
    <property type="term" value="F:glutathione transferase activity"/>
    <property type="evidence" value="ECO:0007669"/>
    <property type="project" value="UniProtKB-EC"/>
</dbReference>
<evidence type="ECO:0000313" key="9">
    <source>
        <dbReference type="Proteomes" id="UP000226031"/>
    </source>
</evidence>
<dbReference type="PROSITE" id="PS50405">
    <property type="entry name" value="GST_CTER"/>
    <property type="match status" value="1"/>
</dbReference>
<sequence length="250" mass="28813">MTTQPIKVYLTPSGPNPWKVVTILNELEVPYVINSFKFDDVKNPPFINVNPNGRVPAIEDPNTNLTLWESGAIVHYLVDVYDKEKKLTYDTLNESHLLNQWLHFQVSGQGPYFGQAGWFTVLHHERIPAVIERYQNEVRRVLDVLNTTLEGKQWLVGDKCTYADLSFMPWNNRVNMLLETPTGEDPLAPYPNVQAWQHRMEARNSWKKAMVAREQYMNEQGLQVNGMPLGINNVKEYMELIQRTAAEAKA</sequence>
<dbReference type="InterPro" id="IPR040079">
    <property type="entry name" value="Glutathione_S-Trfase"/>
</dbReference>
<dbReference type="EC" id="2.5.1.18" evidence="2"/>
<dbReference type="SUPFAM" id="SSF47616">
    <property type="entry name" value="GST C-terminal domain-like"/>
    <property type="match status" value="1"/>
</dbReference>
<dbReference type="SUPFAM" id="SSF52833">
    <property type="entry name" value="Thioredoxin-like"/>
    <property type="match status" value="1"/>
</dbReference>
<dbReference type="InterPro" id="IPR004046">
    <property type="entry name" value="GST_C"/>
</dbReference>
<reference evidence="8 9" key="1">
    <citation type="submission" date="2017-10" db="EMBL/GenBank/DDBJ databases">
        <title>Comparative genomics in systemic dimorphic fungi from Ajellomycetaceae.</title>
        <authorList>
            <person name="Munoz J.F."/>
            <person name="Mcewen J.G."/>
            <person name="Clay O.K."/>
            <person name="Cuomo C.A."/>
        </authorList>
    </citation>
    <scope>NUCLEOTIDE SEQUENCE [LARGE SCALE GENOMIC DNA]</scope>
    <source>
        <strain evidence="8 9">UAMH4076</strain>
    </source>
</reference>
<dbReference type="InterPro" id="IPR036249">
    <property type="entry name" value="Thioredoxin-like_sf"/>
</dbReference>
<dbReference type="InterPro" id="IPR004045">
    <property type="entry name" value="Glutathione_S-Trfase_N"/>
</dbReference>
<dbReference type="STRING" id="73230.A0A2B7ZFW3"/>
<keyword evidence="9" id="KW-1185">Reference proteome</keyword>
<dbReference type="Proteomes" id="UP000226031">
    <property type="component" value="Unassembled WGS sequence"/>
</dbReference>
<dbReference type="CDD" id="cd10293">
    <property type="entry name" value="GST_C_Ure2p"/>
    <property type="match status" value="1"/>
</dbReference>
<evidence type="ECO:0000256" key="5">
    <source>
        <dbReference type="RuleBase" id="RU003494"/>
    </source>
</evidence>
<comment type="caution">
    <text evidence="8">The sequence shown here is derived from an EMBL/GenBank/DDBJ whole genome shotgun (WGS) entry which is preliminary data.</text>
</comment>